<sequence>MQSKILPLVLGYLNDKCLIPSSEVLAASMFSRKGDARFFECCMFLKEFEETSFCRWSELVALENGENLEETHPEEAELQKIVDKIKQEISESAVVRLVCCRKYKAGIEENLEIIRELQEDILELEYSPGGRGALQAQKHFEELVSGL</sequence>
<name>A0AA96EP09_9VIRU</name>
<dbReference type="EMBL" id="OR343188">
    <property type="protein sequence ID" value="WNL49578.1"/>
    <property type="molecule type" value="Genomic_DNA"/>
</dbReference>
<accession>A0AA96EP09</accession>
<evidence type="ECO:0000313" key="1">
    <source>
        <dbReference type="EMBL" id="WNL49578.1"/>
    </source>
</evidence>
<gene>
    <name evidence="1" type="ORF">MarFTMF_062</name>
</gene>
<protein>
    <submittedName>
        <fullName evidence="1">Uncharacterized protein</fullName>
    </submittedName>
</protein>
<reference evidence="1" key="1">
    <citation type="submission" date="2023-07" db="EMBL/GenBank/DDBJ databases">
        <authorList>
            <person name="Xia Y."/>
        </authorList>
    </citation>
    <scope>NUCLEOTIDE SEQUENCE</scope>
    <source>
        <strain evidence="1">F</strain>
    </source>
</reference>
<organism evidence="1">
    <name type="scientific">Marseillevirus sp</name>
    <dbReference type="NCBI Taxonomy" id="2809551"/>
    <lineage>
        <taxon>Viruses</taxon>
        <taxon>Varidnaviria</taxon>
        <taxon>Bamfordvirae</taxon>
        <taxon>Nucleocytoviricota</taxon>
        <taxon>Megaviricetes</taxon>
        <taxon>Pimascovirales</taxon>
        <taxon>Pimascovirales incertae sedis</taxon>
        <taxon>Marseilleviridae</taxon>
        <taxon>Marseillevirus</taxon>
    </lineage>
</organism>
<proteinExistence type="predicted"/>